<dbReference type="OrthoDB" id="2104723at2759"/>
<dbReference type="InterPro" id="IPR004625">
    <property type="entry name" value="PyrdxlKinase"/>
</dbReference>
<dbReference type="PANTHER" id="PTHR10534">
    <property type="entry name" value="PYRIDOXAL KINASE"/>
    <property type="match status" value="1"/>
</dbReference>
<dbReference type="GO" id="GO:0005829">
    <property type="term" value="C:cytosol"/>
    <property type="evidence" value="ECO:0007669"/>
    <property type="project" value="TreeGrafter"/>
</dbReference>
<feature type="domain" description="Pyridoxamine kinase/Phosphomethylpyrimidine kinase" evidence="7">
    <location>
        <begin position="92"/>
        <end position="208"/>
    </location>
</feature>
<keyword evidence="5" id="KW-0418">Kinase</keyword>
<evidence type="ECO:0000256" key="5">
    <source>
        <dbReference type="ARBA" id="ARBA00022777"/>
    </source>
</evidence>
<dbReference type="SUPFAM" id="SSF53613">
    <property type="entry name" value="Ribokinase-like"/>
    <property type="match status" value="1"/>
</dbReference>
<evidence type="ECO:0000256" key="4">
    <source>
        <dbReference type="ARBA" id="ARBA00022741"/>
    </source>
</evidence>
<dbReference type="NCBIfam" id="TIGR00687">
    <property type="entry name" value="pyridox_kin"/>
    <property type="match status" value="1"/>
</dbReference>
<dbReference type="InterPro" id="IPR013749">
    <property type="entry name" value="PM/HMP-P_kinase-1"/>
</dbReference>
<evidence type="ECO:0000313" key="8">
    <source>
        <dbReference type="EMBL" id="QLL31090.1"/>
    </source>
</evidence>
<dbReference type="GeneID" id="59324187"/>
<reference evidence="8 9" key="1">
    <citation type="submission" date="2020-06" db="EMBL/GenBank/DDBJ databases">
        <title>The yeast mating-type switching endonuclease HO is a domesticated member of an unorthodox homing genetic element family.</title>
        <authorList>
            <person name="Coughlan A.Y."/>
            <person name="Lombardi L."/>
            <person name="Braun-Galleani S."/>
            <person name="Martos A.R."/>
            <person name="Galeote V."/>
            <person name="Bigey F."/>
            <person name="Dequin S."/>
            <person name="Byrne K.P."/>
            <person name="Wolfe K.H."/>
        </authorList>
    </citation>
    <scope>NUCLEOTIDE SEQUENCE [LARGE SCALE GENOMIC DNA]</scope>
    <source>
        <strain evidence="8 9">CBS764</strain>
    </source>
</reference>
<dbReference type="AlphaFoldDB" id="A0A7G3ZC54"/>
<name>A0A7G3ZC54_9SACH</name>
<keyword evidence="6" id="KW-0067">ATP-binding</keyword>
<dbReference type="GO" id="GO:0009443">
    <property type="term" value="P:pyridoxal 5'-phosphate salvage"/>
    <property type="evidence" value="ECO:0007669"/>
    <property type="project" value="InterPro"/>
</dbReference>
<dbReference type="EC" id="2.7.1.35" evidence="2"/>
<keyword evidence="4" id="KW-0547">Nucleotide-binding</keyword>
<evidence type="ECO:0000256" key="1">
    <source>
        <dbReference type="ARBA" id="ARBA00008805"/>
    </source>
</evidence>
<evidence type="ECO:0000256" key="6">
    <source>
        <dbReference type="ARBA" id="ARBA00022840"/>
    </source>
</evidence>
<proteinExistence type="inferred from homology"/>
<accession>A0A7G3ZC54</accession>
<gene>
    <name evidence="8" type="ORF">HG536_0A09070</name>
</gene>
<dbReference type="Proteomes" id="UP000515788">
    <property type="component" value="Chromosome 1"/>
</dbReference>
<evidence type="ECO:0000259" key="7">
    <source>
        <dbReference type="Pfam" id="PF08543"/>
    </source>
</evidence>
<dbReference type="EMBL" id="CP059246">
    <property type="protein sequence ID" value="QLL31090.1"/>
    <property type="molecule type" value="Genomic_DNA"/>
</dbReference>
<dbReference type="GO" id="GO:0008478">
    <property type="term" value="F:pyridoxal kinase activity"/>
    <property type="evidence" value="ECO:0007669"/>
    <property type="project" value="UniProtKB-EC"/>
</dbReference>
<dbReference type="Gene3D" id="3.40.1190.20">
    <property type="match status" value="1"/>
</dbReference>
<dbReference type="RefSeq" id="XP_037137765.1">
    <property type="nucleotide sequence ID" value="XM_037281870.1"/>
</dbReference>
<dbReference type="KEGG" id="tgb:HG536_0A09070"/>
<keyword evidence="9" id="KW-1185">Reference proteome</keyword>
<sequence>MTRSKEPRAFDPFSKREKRTRRVLSVQSHVIHGYVGNKAATFPLQYRGWDVDGLNTVQFSNHPGYGRFTGFRSQPNEIYEIMQKGLLEGLQMEYDAILTGYLPSVESLQITAKVVGALCRREPHINWILDPVLGDNGKLYVAEENVPAYKQILRENDVYVVTPNQFEMETLSGVKIDSLQSLRLSFELFHEAYPRVEKIVVTSLEFPSSADIGEQYIYCACFDTHPASNAMSYFKIHKLDAQFSGSGDLFNALLLDCIVPAQKEDAAALPTVLRKVLLLVDKILRRTLELSVAEDAPSQQSRVIKDLKLIQCAELLHPDRRFEDFEAAARITESILD</sequence>
<dbReference type="PANTHER" id="PTHR10534:SF12">
    <property type="entry name" value="PYRIDOXAL KINASE BUD17-RELATED"/>
    <property type="match status" value="1"/>
</dbReference>
<protein>
    <recommendedName>
        <fullName evidence="2">pyridoxal kinase</fullName>
        <ecNumber evidence="2">2.7.1.35</ecNumber>
    </recommendedName>
</protein>
<evidence type="ECO:0000313" key="9">
    <source>
        <dbReference type="Proteomes" id="UP000515788"/>
    </source>
</evidence>
<organism evidence="8 9">
    <name type="scientific">Torulaspora globosa</name>
    <dbReference type="NCBI Taxonomy" id="48254"/>
    <lineage>
        <taxon>Eukaryota</taxon>
        <taxon>Fungi</taxon>
        <taxon>Dikarya</taxon>
        <taxon>Ascomycota</taxon>
        <taxon>Saccharomycotina</taxon>
        <taxon>Saccharomycetes</taxon>
        <taxon>Saccharomycetales</taxon>
        <taxon>Saccharomycetaceae</taxon>
        <taxon>Torulaspora</taxon>
    </lineage>
</organism>
<dbReference type="GO" id="GO:0005524">
    <property type="term" value="F:ATP binding"/>
    <property type="evidence" value="ECO:0007669"/>
    <property type="project" value="UniProtKB-KW"/>
</dbReference>
<dbReference type="InterPro" id="IPR029056">
    <property type="entry name" value="Ribokinase-like"/>
</dbReference>
<keyword evidence="3" id="KW-0808">Transferase</keyword>
<dbReference type="Pfam" id="PF08543">
    <property type="entry name" value="Phos_pyr_kin"/>
    <property type="match status" value="1"/>
</dbReference>
<dbReference type="CDD" id="cd01173">
    <property type="entry name" value="pyridoxal_pyridoxamine_kinase"/>
    <property type="match status" value="1"/>
</dbReference>
<comment type="similarity">
    <text evidence="1">Belongs to the pyridoxine kinase family.</text>
</comment>
<evidence type="ECO:0000256" key="3">
    <source>
        <dbReference type="ARBA" id="ARBA00022679"/>
    </source>
</evidence>
<evidence type="ECO:0000256" key="2">
    <source>
        <dbReference type="ARBA" id="ARBA00012104"/>
    </source>
</evidence>